<dbReference type="OrthoDB" id="2677468at2"/>
<reference evidence="10 11" key="1">
    <citation type="submission" date="2014-02" db="EMBL/GenBank/DDBJ databases">
        <title>Draft genome sequence of Lysinibacillus odysseyi NBRC 100172.</title>
        <authorList>
            <person name="Zhang F."/>
            <person name="Wang G."/>
            <person name="Zhang L."/>
        </authorList>
    </citation>
    <scope>NUCLEOTIDE SEQUENCE [LARGE SCALE GENOMIC DNA]</scope>
    <source>
        <strain evidence="10 11">NBRC 100172</strain>
    </source>
</reference>
<dbReference type="InterPro" id="IPR023058">
    <property type="entry name" value="PPIase_PpiC_CS"/>
</dbReference>
<evidence type="ECO:0000259" key="9">
    <source>
        <dbReference type="PROSITE" id="PS50198"/>
    </source>
</evidence>
<protein>
    <recommendedName>
        <fullName evidence="2">peptidylprolyl isomerase</fullName>
        <ecNumber evidence="2">5.2.1.8</ecNumber>
    </recommendedName>
</protein>
<dbReference type="PANTHER" id="PTHR47245:SF1">
    <property type="entry name" value="FOLDASE PROTEIN PRSA"/>
    <property type="match status" value="1"/>
</dbReference>
<dbReference type="Pfam" id="PF13145">
    <property type="entry name" value="Rotamase_2"/>
    <property type="match status" value="1"/>
</dbReference>
<dbReference type="PANTHER" id="PTHR47245">
    <property type="entry name" value="PEPTIDYLPROLYL ISOMERASE"/>
    <property type="match status" value="1"/>
</dbReference>
<comment type="caution">
    <text evidence="10">The sequence shown here is derived from an EMBL/GenBank/DDBJ whole genome shotgun (WGS) entry which is preliminary data.</text>
</comment>
<keyword evidence="8" id="KW-0812">Transmembrane</keyword>
<feature type="transmembrane region" description="Helical" evidence="8">
    <location>
        <begin position="32"/>
        <end position="52"/>
    </location>
</feature>
<dbReference type="InterPro" id="IPR037041">
    <property type="entry name" value="Trigger_fac_C_sf"/>
</dbReference>
<keyword evidence="8" id="KW-0472">Membrane</keyword>
<evidence type="ECO:0000256" key="8">
    <source>
        <dbReference type="SAM" id="Phobius"/>
    </source>
</evidence>
<dbReference type="InterPro" id="IPR046357">
    <property type="entry name" value="PPIase_dom_sf"/>
</dbReference>
<evidence type="ECO:0000256" key="6">
    <source>
        <dbReference type="PROSITE-ProRule" id="PRU00278"/>
    </source>
</evidence>
<accession>A0A0A3JLQ9</accession>
<gene>
    <name evidence="10" type="ORF">CD32_02505</name>
</gene>
<keyword evidence="5 6" id="KW-0413">Isomerase</keyword>
<proteinExistence type="predicted"/>
<dbReference type="SUPFAM" id="SSF109998">
    <property type="entry name" value="Triger factor/SurA peptide-binding domain-like"/>
    <property type="match status" value="1"/>
</dbReference>
<evidence type="ECO:0000313" key="11">
    <source>
        <dbReference type="Proteomes" id="UP000030437"/>
    </source>
</evidence>
<dbReference type="GO" id="GO:0006457">
    <property type="term" value="P:protein folding"/>
    <property type="evidence" value="ECO:0007669"/>
    <property type="project" value="InterPro"/>
</dbReference>
<keyword evidence="11" id="KW-1185">Reference proteome</keyword>
<dbReference type="EMBL" id="JPVP01000044">
    <property type="protein sequence ID" value="KGR87922.1"/>
    <property type="molecule type" value="Genomic_DNA"/>
</dbReference>
<dbReference type="InterPro" id="IPR027304">
    <property type="entry name" value="Trigger_fact/SurA_dom_sf"/>
</dbReference>
<dbReference type="EC" id="5.2.1.8" evidence="2"/>
<dbReference type="InterPro" id="IPR000297">
    <property type="entry name" value="PPIase_PpiC"/>
</dbReference>
<evidence type="ECO:0000256" key="3">
    <source>
        <dbReference type="ARBA" id="ARBA00022729"/>
    </source>
</evidence>
<dbReference type="AlphaFoldDB" id="A0A0A3JLQ9"/>
<feature type="compositionally biased region" description="Polar residues" evidence="7">
    <location>
        <begin position="1"/>
        <end position="13"/>
    </location>
</feature>
<feature type="domain" description="PpiC" evidence="9">
    <location>
        <begin position="178"/>
        <end position="270"/>
    </location>
</feature>
<name>A0A0A3JLQ9_9BACI</name>
<dbReference type="PROSITE" id="PS01096">
    <property type="entry name" value="PPIC_PPIASE_1"/>
    <property type="match status" value="1"/>
</dbReference>
<dbReference type="STRING" id="1220589.CD32_02505"/>
<dbReference type="SUPFAM" id="SSF54534">
    <property type="entry name" value="FKBP-like"/>
    <property type="match status" value="1"/>
</dbReference>
<dbReference type="Proteomes" id="UP000030437">
    <property type="component" value="Unassembled WGS sequence"/>
</dbReference>
<evidence type="ECO:0000256" key="2">
    <source>
        <dbReference type="ARBA" id="ARBA00013194"/>
    </source>
</evidence>
<dbReference type="eggNOG" id="COG0760">
    <property type="taxonomic scope" value="Bacteria"/>
</dbReference>
<organism evidence="10 11">
    <name type="scientific">Lysinibacillus odysseyi 34hs-1 = NBRC 100172</name>
    <dbReference type="NCBI Taxonomy" id="1220589"/>
    <lineage>
        <taxon>Bacteria</taxon>
        <taxon>Bacillati</taxon>
        <taxon>Bacillota</taxon>
        <taxon>Bacilli</taxon>
        <taxon>Bacillales</taxon>
        <taxon>Bacillaceae</taxon>
        <taxon>Lysinibacillus</taxon>
    </lineage>
</organism>
<keyword evidence="8" id="KW-1133">Transmembrane helix</keyword>
<dbReference type="GO" id="GO:0015031">
    <property type="term" value="P:protein transport"/>
    <property type="evidence" value="ECO:0007669"/>
    <property type="project" value="InterPro"/>
</dbReference>
<dbReference type="Gene3D" id="1.10.3120.10">
    <property type="entry name" value="Trigger factor, C-terminal domain"/>
    <property type="match status" value="1"/>
</dbReference>
<sequence>MKSTHKTSGARQTPPTPNSVPLTQRRLKTKPALAVMGILLLGNLVWFMLWVWPSNKDQSEGEVVASIDGDKITRQEWLSEMESRYGKETLQDLVNEAVMEKAAKKYNIKVTDEEINLEIALLRSTQDATDTANLKDTQLRQKIRAQLILEKVLAKDILIEEGQAATYYEENQSLYNIPTSYRTSMIVVSSKGEAESVKEELKSGSEFSVLARERSLDTASASLGGDIGYITEDQESVDSAILKAVSDLKPEEISRPVKLSDGRYAILKMKDVLQGQSFSYEEVKDHISRELAMEQLSPTIAPEVFWSEFGAEWFYGQGE</sequence>
<keyword evidence="3" id="KW-0732">Signal</keyword>
<comment type="catalytic activity">
    <reaction evidence="1">
        <text>[protein]-peptidylproline (omega=180) = [protein]-peptidylproline (omega=0)</text>
        <dbReference type="Rhea" id="RHEA:16237"/>
        <dbReference type="Rhea" id="RHEA-COMP:10747"/>
        <dbReference type="Rhea" id="RHEA-COMP:10748"/>
        <dbReference type="ChEBI" id="CHEBI:83833"/>
        <dbReference type="ChEBI" id="CHEBI:83834"/>
        <dbReference type="EC" id="5.2.1.8"/>
    </reaction>
</comment>
<evidence type="ECO:0000256" key="4">
    <source>
        <dbReference type="ARBA" id="ARBA00023110"/>
    </source>
</evidence>
<evidence type="ECO:0000256" key="7">
    <source>
        <dbReference type="SAM" id="MobiDB-lite"/>
    </source>
</evidence>
<dbReference type="PROSITE" id="PS50198">
    <property type="entry name" value="PPIC_PPIASE_2"/>
    <property type="match status" value="1"/>
</dbReference>
<feature type="region of interest" description="Disordered" evidence="7">
    <location>
        <begin position="1"/>
        <end position="24"/>
    </location>
</feature>
<dbReference type="RefSeq" id="WP_036150888.1">
    <property type="nucleotide sequence ID" value="NZ_AVCX01000019.1"/>
</dbReference>
<evidence type="ECO:0000256" key="5">
    <source>
        <dbReference type="ARBA" id="ARBA00023235"/>
    </source>
</evidence>
<dbReference type="Gene3D" id="3.10.50.40">
    <property type="match status" value="1"/>
</dbReference>
<evidence type="ECO:0000256" key="1">
    <source>
        <dbReference type="ARBA" id="ARBA00000971"/>
    </source>
</evidence>
<dbReference type="GO" id="GO:0003755">
    <property type="term" value="F:peptidyl-prolyl cis-trans isomerase activity"/>
    <property type="evidence" value="ECO:0007669"/>
    <property type="project" value="UniProtKB-KW"/>
</dbReference>
<keyword evidence="4 6" id="KW-0697">Rotamase</keyword>
<dbReference type="InterPro" id="IPR050245">
    <property type="entry name" value="PrsA_foldase"/>
</dbReference>
<evidence type="ECO:0000313" key="10">
    <source>
        <dbReference type="EMBL" id="KGR87922.1"/>
    </source>
</evidence>